<reference evidence="3" key="1">
    <citation type="journal article" date="2023" name="G3 (Bethesda)">
        <title>Whole genome assemblies of Zophobas morio and Tenebrio molitor.</title>
        <authorList>
            <person name="Kaur S."/>
            <person name="Stinson S.A."/>
            <person name="diCenzo G.C."/>
        </authorList>
    </citation>
    <scope>NUCLEOTIDE SEQUENCE</scope>
    <source>
        <strain evidence="3">QUZm001</strain>
    </source>
</reference>
<feature type="transmembrane region" description="Helical" evidence="1">
    <location>
        <begin position="27"/>
        <end position="45"/>
    </location>
</feature>
<keyword evidence="1" id="KW-0472">Membrane</keyword>
<dbReference type="EMBL" id="JALNTZ010000010">
    <property type="protein sequence ID" value="KAJ3639741.1"/>
    <property type="molecule type" value="Genomic_DNA"/>
</dbReference>
<dbReference type="Proteomes" id="UP001168821">
    <property type="component" value="Unassembled WGS sequence"/>
</dbReference>
<proteinExistence type="predicted"/>
<dbReference type="Pfam" id="PF16470">
    <property type="entry name" value="S8_pro-domain"/>
    <property type="match status" value="1"/>
</dbReference>
<evidence type="ECO:0000313" key="4">
    <source>
        <dbReference type="Proteomes" id="UP001168821"/>
    </source>
</evidence>
<gene>
    <name evidence="3" type="ORF">Zmor_003082</name>
</gene>
<evidence type="ECO:0000256" key="1">
    <source>
        <dbReference type="SAM" id="Phobius"/>
    </source>
</evidence>
<dbReference type="InterPro" id="IPR032815">
    <property type="entry name" value="S8_pro-domain"/>
</dbReference>
<dbReference type="SUPFAM" id="SSF54897">
    <property type="entry name" value="Protease propeptides/inhibitors"/>
    <property type="match status" value="1"/>
</dbReference>
<protein>
    <recommendedName>
        <fullName evidence="2">Peptidase S8 pro-domain domain-containing protein</fullName>
    </recommendedName>
</protein>
<keyword evidence="1" id="KW-1133">Transmembrane helix</keyword>
<evidence type="ECO:0000259" key="2">
    <source>
        <dbReference type="Pfam" id="PF16470"/>
    </source>
</evidence>
<dbReference type="InterPro" id="IPR038466">
    <property type="entry name" value="S8_pro-domain_sf"/>
</dbReference>
<sequence length="115" mass="13202">MTYVIINQFQRIFLLSILHKLLSVRRIMHLFVCCIYVCVIVVSISEAHYTQQWAVHIEGGPQVADEVARDHGFENQGQVRKEVSTLHSFLRHFGSISPTVPKPISPYVLKTDHMT</sequence>
<accession>A0AA38M132</accession>
<name>A0AA38M132_9CUCU</name>
<feature type="domain" description="Peptidase S8 pro-domain" evidence="2">
    <location>
        <begin position="52"/>
        <end position="80"/>
    </location>
</feature>
<comment type="caution">
    <text evidence="3">The sequence shown here is derived from an EMBL/GenBank/DDBJ whole genome shotgun (WGS) entry which is preliminary data.</text>
</comment>
<dbReference type="AlphaFoldDB" id="A0AA38M132"/>
<evidence type="ECO:0000313" key="3">
    <source>
        <dbReference type="EMBL" id="KAJ3639741.1"/>
    </source>
</evidence>
<dbReference type="Gene3D" id="3.30.70.850">
    <property type="entry name" value="Peptidase S8, pro-domain"/>
    <property type="match status" value="1"/>
</dbReference>
<keyword evidence="4" id="KW-1185">Reference proteome</keyword>
<organism evidence="3 4">
    <name type="scientific">Zophobas morio</name>
    <dbReference type="NCBI Taxonomy" id="2755281"/>
    <lineage>
        <taxon>Eukaryota</taxon>
        <taxon>Metazoa</taxon>
        <taxon>Ecdysozoa</taxon>
        <taxon>Arthropoda</taxon>
        <taxon>Hexapoda</taxon>
        <taxon>Insecta</taxon>
        <taxon>Pterygota</taxon>
        <taxon>Neoptera</taxon>
        <taxon>Endopterygota</taxon>
        <taxon>Coleoptera</taxon>
        <taxon>Polyphaga</taxon>
        <taxon>Cucujiformia</taxon>
        <taxon>Tenebrionidae</taxon>
        <taxon>Zophobas</taxon>
    </lineage>
</organism>
<keyword evidence="1" id="KW-0812">Transmembrane</keyword>